<keyword evidence="3" id="KW-1185">Reference proteome</keyword>
<reference evidence="3" key="1">
    <citation type="journal article" date="2019" name="Int. J. Syst. Evol. Microbiol.">
        <title>The Global Catalogue of Microorganisms (GCM) 10K type strain sequencing project: providing services to taxonomists for standard genome sequencing and annotation.</title>
        <authorList>
            <consortium name="The Broad Institute Genomics Platform"/>
            <consortium name="The Broad Institute Genome Sequencing Center for Infectious Disease"/>
            <person name="Wu L."/>
            <person name="Ma J."/>
        </authorList>
    </citation>
    <scope>NUCLEOTIDE SEQUENCE [LARGE SCALE GENOMIC DNA]</scope>
    <source>
        <strain evidence="3">CGMCC 4.7248</strain>
    </source>
</reference>
<dbReference type="Pfam" id="PF13358">
    <property type="entry name" value="DDE_3"/>
    <property type="match status" value="1"/>
</dbReference>
<protein>
    <submittedName>
        <fullName evidence="2">Transposase</fullName>
    </submittedName>
</protein>
<dbReference type="Gene3D" id="3.30.420.10">
    <property type="entry name" value="Ribonuclease H-like superfamily/Ribonuclease H"/>
    <property type="match status" value="1"/>
</dbReference>
<dbReference type="EMBL" id="JBHSNY010000023">
    <property type="protein sequence ID" value="MFC5639477.1"/>
    <property type="molecule type" value="Genomic_DNA"/>
</dbReference>
<dbReference type="InterPro" id="IPR036397">
    <property type="entry name" value="RNaseH_sf"/>
</dbReference>
<evidence type="ECO:0000313" key="2">
    <source>
        <dbReference type="EMBL" id="MFC5639477.1"/>
    </source>
</evidence>
<feature type="domain" description="Tc1-like transposase DDE" evidence="1">
    <location>
        <begin position="7"/>
        <end position="66"/>
    </location>
</feature>
<gene>
    <name evidence="2" type="ORF">ACFPZJ_38305</name>
</gene>
<dbReference type="InterPro" id="IPR038717">
    <property type="entry name" value="Tc1-like_DDE_dom"/>
</dbReference>
<organism evidence="2 3">
    <name type="scientific">Streptomyces bullii</name>
    <dbReference type="NCBI Taxonomy" id="349910"/>
    <lineage>
        <taxon>Bacteria</taxon>
        <taxon>Bacillati</taxon>
        <taxon>Actinomycetota</taxon>
        <taxon>Actinomycetes</taxon>
        <taxon>Kitasatosporales</taxon>
        <taxon>Streptomycetaceae</taxon>
        <taxon>Streptomyces</taxon>
    </lineage>
</organism>
<sequence>MRAPGGPIVVVRDNLNTHLAAGLKRYEADHDWLTAVRLPPYAPDLNPVEAFWSLVHRAMASTAFGTPDHLDRVLRRELRRIQLLPRLIDGCLTVTVLAVLAMNPPTPS</sequence>
<accession>A0ABW0V0T8</accession>
<proteinExistence type="predicted"/>
<name>A0ABW0V0T8_9ACTN</name>
<evidence type="ECO:0000259" key="1">
    <source>
        <dbReference type="Pfam" id="PF13358"/>
    </source>
</evidence>
<dbReference type="RefSeq" id="WP_381031540.1">
    <property type="nucleotide sequence ID" value="NZ_JBHSNY010000023.1"/>
</dbReference>
<dbReference type="Proteomes" id="UP001596154">
    <property type="component" value="Unassembled WGS sequence"/>
</dbReference>
<comment type="caution">
    <text evidence="2">The sequence shown here is derived from an EMBL/GenBank/DDBJ whole genome shotgun (WGS) entry which is preliminary data.</text>
</comment>
<evidence type="ECO:0000313" key="3">
    <source>
        <dbReference type="Proteomes" id="UP001596154"/>
    </source>
</evidence>